<dbReference type="GO" id="GO:0008270">
    <property type="term" value="F:zinc ion binding"/>
    <property type="evidence" value="ECO:0007669"/>
    <property type="project" value="InterPro"/>
</dbReference>
<dbReference type="OrthoDB" id="5918473at2"/>
<dbReference type="InterPro" id="IPR002711">
    <property type="entry name" value="HNH"/>
</dbReference>
<gene>
    <name evidence="2" type="ORF">SAMN05444484_10896</name>
</gene>
<feature type="domain" description="HNH" evidence="1">
    <location>
        <begin position="34"/>
        <end position="80"/>
    </location>
</feature>
<name>A0A1M7KR63_9FLAO</name>
<proteinExistence type="predicted"/>
<protein>
    <submittedName>
        <fullName evidence="2">TIGR02646 family protein</fullName>
    </submittedName>
</protein>
<sequence length="215" mass="25301">MRPVNKLRYTTNQIEYKPYGNAKPFLIDAIGKYCSFCEREGFSSSLDVEHIEYKDTHRDKEFLWSNFLLACKNCNSIKGTTEIIFENIILPHLQDTFSPFEYLESGYIKIKDEVSDPLRTKVIQLIDLVGLDRRPGSPKYSTKDDRWQERKQSWELSQKYLKKYTDNKCDIETIVDLSKNVGFWSIWMNTFKNFPIVQKALIDNFSGTNLAFFNQ</sequence>
<dbReference type="Pfam" id="PF01844">
    <property type="entry name" value="HNH"/>
    <property type="match status" value="1"/>
</dbReference>
<dbReference type="Gene3D" id="1.10.30.50">
    <property type="match status" value="1"/>
</dbReference>
<dbReference type="RefSeq" id="WP_068844741.1">
    <property type="nucleotide sequence ID" value="NZ_FRBT01000008.1"/>
</dbReference>
<dbReference type="InterPro" id="IPR003615">
    <property type="entry name" value="HNH_nuc"/>
</dbReference>
<dbReference type="AlphaFoldDB" id="A0A1M7KR63"/>
<evidence type="ECO:0000313" key="2">
    <source>
        <dbReference type="EMBL" id="SHM67983.1"/>
    </source>
</evidence>
<evidence type="ECO:0000259" key="1">
    <source>
        <dbReference type="Pfam" id="PF01844"/>
    </source>
</evidence>
<dbReference type="Proteomes" id="UP000184028">
    <property type="component" value="Unassembled WGS sequence"/>
</dbReference>
<accession>A0A1M7KR63</accession>
<dbReference type="STRING" id="946677.SAMN05444484_10896"/>
<dbReference type="GO" id="GO:0004519">
    <property type="term" value="F:endonuclease activity"/>
    <property type="evidence" value="ECO:0007669"/>
    <property type="project" value="InterPro"/>
</dbReference>
<organism evidence="2 3">
    <name type="scientific">Flavobacterium chilense</name>
    <dbReference type="NCBI Taxonomy" id="946677"/>
    <lineage>
        <taxon>Bacteria</taxon>
        <taxon>Pseudomonadati</taxon>
        <taxon>Bacteroidota</taxon>
        <taxon>Flavobacteriia</taxon>
        <taxon>Flavobacteriales</taxon>
        <taxon>Flavobacteriaceae</taxon>
        <taxon>Flavobacterium</taxon>
    </lineage>
</organism>
<dbReference type="CDD" id="cd00085">
    <property type="entry name" value="HNHc"/>
    <property type="match status" value="1"/>
</dbReference>
<reference evidence="3" key="1">
    <citation type="submission" date="2016-11" db="EMBL/GenBank/DDBJ databases">
        <authorList>
            <person name="Varghese N."/>
            <person name="Submissions S."/>
        </authorList>
    </citation>
    <scope>NUCLEOTIDE SEQUENCE [LARGE SCALE GENOMIC DNA]</scope>
    <source>
        <strain evidence="3">DSM 24724</strain>
    </source>
</reference>
<dbReference type="EMBL" id="FRBT01000008">
    <property type="protein sequence ID" value="SHM67983.1"/>
    <property type="molecule type" value="Genomic_DNA"/>
</dbReference>
<dbReference type="GO" id="GO:0003676">
    <property type="term" value="F:nucleic acid binding"/>
    <property type="evidence" value="ECO:0007669"/>
    <property type="project" value="InterPro"/>
</dbReference>
<evidence type="ECO:0000313" key="3">
    <source>
        <dbReference type="Proteomes" id="UP000184028"/>
    </source>
</evidence>
<keyword evidence="3" id="KW-1185">Reference proteome</keyword>